<name>A0ABX0JKZ2_9PROT</name>
<keyword evidence="3" id="KW-1185">Reference proteome</keyword>
<dbReference type="PROSITE" id="PS51257">
    <property type="entry name" value="PROKAR_LIPOPROTEIN"/>
    <property type="match status" value="1"/>
</dbReference>
<feature type="domain" description="Peptidase C51" evidence="1">
    <location>
        <begin position="20"/>
        <end position="140"/>
    </location>
</feature>
<evidence type="ECO:0000259" key="1">
    <source>
        <dbReference type="PROSITE" id="PS50911"/>
    </source>
</evidence>
<dbReference type="InterPro" id="IPR038765">
    <property type="entry name" value="Papain-like_cys_pep_sf"/>
</dbReference>
<comment type="caution">
    <text evidence="2">The sequence shown here is derived from an EMBL/GenBank/DDBJ whole genome shotgun (WGS) entry which is preliminary data.</text>
</comment>
<protein>
    <submittedName>
        <fullName evidence="2">CHAP domain-containing protein</fullName>
    </submittedName>
</protein>
<dbReference type="Proteomes" id="UP000635278">
    <property type="component" value="Unassembled WGS sequence"/>
</dbReference>
<evidence type="ECO:0000313" key="3">
    <source>
        <dbReference type="Proteomes" id="UP000635278"/>
    </source>
</evidence>
<accession>A0ABX0JKZ2</accession>
<dbReference type="PROSITE" id="PS50911">
    <property type="entry name" value="CHAP"/>
    <property type="match status" value="1"/>
</dbReference>
<proteinExistence type="predicted"/>
<gene>
    <name evidence="2" type="ORF">GOB93_02540</name>
</gene>
<evidence type="ECO:0000313" key="2">
    <source>
        <dbReference type="EMBL" id="NHN83517.1"/>
    </source>
</evidence>
<reference evidence="2 3" key="1">
    <citation type="journal article" date="2020" name="Int. J. Syst. Evol. Microbiol.">
        <title>Novel acetic acid bacteria from cider fermentations: Acetobacter conturbans sp. nov. and Acetobacter fallax sp. nov.</title>
        <authorList>
            <person name="Sombolestani A.S."/>
            <person name="Cleenwerck I."/>
            <person name="Cnockaert M."/>
            <person name="Borremans W."/>
            <person name="Wieme A.D."/>
            <person name="De Vuyst L."/>
            <person name="Vandamme P."/>
        </authorList>
    </citation>
    <scope>NUCLEOTIDE SEQUENCE [LARGE SCALE GENOMIC DNA]</scope>
    <source>
        <strain evidence="2 3">LMG 30640</strain>
    </source>
</reference>
<dbReference type="RefSeq" id="WP_173581938.1">
    <property type="nucleotide sequence ID" value="NZ_WOTB01000002.1"/>
</dbReference>
<dbReference type="EMBL" id="WOTB01000002">
    <property type="protein sequence ID" value="NHN83517.1"/>
    <property type="molecule type" value="Genomic_DNA"/>
</dbReference>
<organism evidence="2 3">
    <name type="scientific">Acetobacter musti</name>
    <dbReference type="NCBI Taxonomy" id="864732"/>
    <lineage>
        <taxon>Bacteria</taxon>
        <taxon>Pseudomonadati</taxon>
        <taxon>Pseudomonadota</taxon>
        <taxon>Alphaproteobacteria</taxon>
        <taxon>Acetobacterales</taxon>
        <taxon>Acetobacteraceae</taxon>
        <taxon>Acetobacter</taxon>
    </lineage>
</organism>
<sequence>MCRSVFSEVLRILPVRLTALLLPFLLAACAGGGGTGRSWHGRLQCAPWAREHSAIALRGSASSWWAGARGLYPRASQPQSGSVLVFRSSSRLPDGHVSVVRAVRGPRAILVDQANWNPGRVDHAVPVVDVSPANDWTRVRVWWSATGSMGRTVYPTWGFILPARREGWIS</sequence>
<dbReference type="InterPro" id="IPR007921">
    <property type="entry name" value="CHAP_dom"/>
</dbReference>
<dbReference type="Pfam" id="PF05257">
    <property type="entry name" value="CHAP"/>
    <property type="match status" value="1"/>
</dbReference>
<dbReference type="SUPFAM" id="SSF54001">
    <property type="entry name" value="Cysteine proteinases"/>
    <property type="match status" value="1"/>
</dbReference>
<dbReference type="Gene3D" id="3.90.1720.10">
    <property type="entry name" value="endopeptidase domain like (from Nostoc punctiforme)"/>
    <property type="match status" value="1"/>
</dbReference>